<dbReference type="InterPro" id="IPR029061">
    <property type="entry name" value="THDP-binding"/>
</dbReference>
<keyword evidence="4" id="KW-1185">Reference proteome</keyword>
<evidence type="ECO:0000313" key="4">
    <source>
        <dbReference type="Proteomes" id="UP000523795"/>
    </source>
</evidence>
<dbReference type="CDD" id="cd00568">
    <property type="entry name" value="TPP_enzymes"/>
    <property type="match status" value="1"/>
</dbReference>
<evidence type="ECO:0000259" key="2">
    <source>
        <dbReference type="Pfam" id="PF02775"/>
    </source>
</evidence>
<dbReference type="Proteomes" id="UP000523795">
    <property type="component" value="Unassembled WGS sequence"/>
</dbReference>
<dbReference type="PANTHER" id="PTHR18968:SF167">
    <property type="entry name" value="ACETOLACTATE SYNTHASE LARGE SUBUNIT ILVB2-RELATED"/>
    <property type="match status" value="1"/>
</dbReference>
<comment type="similarity">
    <text evidence="1">Belongs to the TPP enzyme family.</text>
</comment>
<evidence type="ECO:0000313" key="3">
    <source>
        <dbReference type="EMBL" id="NKX50688.1"/>
    </source>
</evidence>
<dbReference type="Pfam" id="PF02775">
    <property type="entry name" value="TPP_enzyme_C"/>
    <property type="match status" value="1"/>
</dbReference>
<dbReference type="PANTHER" id="PTHR18968">
    <property type="entry name" value="THIAMINE PYROPHOSPHATE ENZYMES"/>
    <property type="match status" value="1"/>
</dbReference>
<dbReference type="EMBL" id="JAAZSR010000116">
    <property type="protein sequence ID" value="NKX50688.1"/>
    <property type="molecule type" value="Genomic_DNA"/>
</dbReference>
<gene>
    <name evidence="3" type="ORF">HER39_08930</name>
</gene>
<proteinExistence type="inferred from homology"/>
<sequence>LASQGRPARVLAVSGDGSAMYSISELATVRQHNLPVTWLIVDDGGYGILREYMMDAFGKATATELAGPDFVRLAEAFGVPARQAAPGEVGPALREALAADGPNVVVVRTRLKMFAPTHLQP</sequence>
<feature type="non-terminal residue" evidence="3">
    <location>
        <position position="1"/>
    </location>
</feature>
<dbReference type="Gene3D" id="3.40.50.970">
    <property type="match status" value="1"/>
</dbReference>
<dbReference type="InterPro" id="IPR045229">
    <property type="entry name" value="TPP_enz"/>
</dbReference>
<comment type="caution">
    <text evidence="3">The sequence shown here is derived from an EMBL/GenBank/DDBJ whole genome shotgun (WGS) entry which is preliminary data.</text>
</comment>
<protein>
    <submittedName>
        <fullName evidence="3">Thiamine pyrophosphate-binding protein</fullName>
    </submittedName>
</protein>
<dbReference type="SUPFAM" id="SSF52518">
    <property type="entry name" value="Thiamin diphosphate-binding fold (THDP-binding)"/>
    <property type="match status" value="1"/>
</dbReference>
<feature type="domain" description="Thiamine pyrophosphate enzyme TPP-binding" evidence="2">
    <location>
        <begin position="8"/>
        <end position="107"/>
    </location>
</feature>
<reference evidence="3 4" key="1">
    <citation type="submission" date="2020-04" db="EMBL/GenBank/DDBJ databases">
        <authorList>
            <person name="Liu S."/>
        </authorList>
    </citation>
    <scope>NUCLEOTIDE SEQUENCE [LARGE SCALE GENOMIC DNA]</scope>
    <source>
        <strain evidence="3 4">CGMCC 1.15091</strain>
    </source>
</reference>
<accession>A0ABX1JNT2</accession>
<dbReference type="InterPro" id="IPR011766">
    <property type="entry name" value="TPP_enzyme_TPP-bd"/>
</dbReference>
<evidence type="ECO:0000256" key="1">
    <source>
        <dbReference type="ARBA" id="ARBA00007812"/>
    </source>
</evidence>
<name>A0ABX1JNT2_9MICC</name>
<organism evidence="3 4">
    <name type="scientific">Arthrobacter deserti</name>
    <dbReference type="NCBI Taxonomy" id="1742687"/>
    <lineage>
        <taxon>Bacteria</taxon>
        <taxon>Bacillati</taxon>
        <taxon>Actinomycetota</taxon>
        <taxon>Actinomycetes</taxon>
        <taxon>Micrococcales</taxon>
        <taxon>Micrococcaceae</taxon>
        <taxon>Arthrobacter</taxon>
    </lineage>
</organism>